<protein>
    <recommendedName>
        <fullName evidence="3">Kinesin light chain</fullName>
    </recommendedName>
</protein>
<accession>A0A0C9X7G4</accession>
<dbReference type="PANTHER" id="PTHR46082:SF6">
    <property type="entry name" value="AAA+ ATPASE DOMAIN-CONTAINING PROTEIN-RELATED"/>
    <property type="match status" value="1"/>
</dbReference>
<evidence type="ECO:0000313" key="2">
    <source>
        <dbReference type="Proteomes" id="UP000054477"/>
    </source>
</evidence>
<gene>
    <name evidence="1" type="ORF">K443DRAFT_12820</name>
</gene>
<dbReference type="InterPro" id="IPR011990">
    <property type="entry name" value="TPR-like_helical_dom_sf"/>
</dbReference>
<dbReference type="EMBL" id="KN838840">
    <property type="protein sequence ID" value="KIJ93511.1"/>
    <property type="molecule type" value="Genomic_DNA"/>
</dbReference>
<dbReference type="Pfam" id="PF13424">
    <property type="entry name" value="TPR_12"/>
    <property type="match status" value="1"/>
</dbReference>
<evidence type="ECO:0000313" key="1">
    <source>
        <dbReference type="EMBL" id="KIJ93511.1"/>
    </source>
</evidence>
<evidence type="ECO:0008006" key="3">
    <source>
        <dbReference type="Google" id="ProtNLM"/>
    </source>
</evidence>
<proteinExistence type="predicted"/>
<dbReference type="PANTHER" id="PTHR46082">
    <property type="entry name" value="ATP/GTP-BINDING PROTEIN-RELATED"/>
    <property type="match status" value="1"/>
</dbReference>
<dbReference type="Gene3D" id="1.25.40.10">
    <property type="entry name" value="Tetratricopeptide repeat domain"/>
    <property type="match status" value="1"/>
</dbReference>
<reference evidence="1 2" key="1">
    <citation type="submission" date="2014-04" db="EMBL/GenBank/DDBJ databases">
        <authorList>
            <consortium name="DOE Joint Genome Institute"/>
            <person name="Kuo A."/>
            <person name="Kohler A."/>
            <person name="Nagy L.G."/>
            <person name="Floudas D."/>
            <person name="Copeland A."/>
            <person name="Barry K.W."/>
            <person name="Cichocki N."/>
            <person name="Veneault-Fourrey C."/>
            <person name="LaButti K."/>
            <person name="Lindquist E.A."/>
            <person name="Lipzen A."/>
            <person name="Lundell T."/>
            <person name="Morin E."/>
            <person name="Murat C."/>
            <person name="Sun H."/>
            <person name="Tunlid A."/>
            <person name="Henrissat B."/>
            <person name="Grigoriev I.V."/>
            <person name="Hibbett D.S."/>
            <person name="Martin F."/>
            <person name="Nordberg H.P."/>
            <person name="Cantor M.N."/>
            <person name="Hua S.X."/>
        </authorList>
    </citation>
    <scope>NUCLEOTIDE SEQUENCE [LARGE SCALE GENOMIC DNA]</scope>
    <source>
        <strain evidence="1 2">LaAM-08-1</strain>
    </source>
</reference>
<dbReference type="SUPFAM" id="SSF48452">
    <property type="entry name" value="TPR-like"/>
    <property type="match status" value="1"/>
</dbReference>
<organism evidence="1 2">
    <name type="scientific">Laccaria amethystina LaAM-08-1</name>
    <dbReference type="NCBI Taxonomy" id="1095629"/>
    <lineage>
        <taxon>Eukaryota</taxon>
        <taxon>Fungi</taxon>
        <taxon>Dikarya</taxon>
        <taxon>Basidiomycota</taxon>
        <taxon>Agaricomycotina</taxon>
        <taxon>Agaricomycetes</taxon>
        <taxon>Agaricomycetidae</taxon>
        <taxon>Agaricales</taxon>
        <taxon>Agaricineae</taxon>
        <taxon>Hydnangiaceae</taxon>
        <taxon>Laccaria</taxon>
    </lineage>
</organism>
<dbReference type="InterPro" id="IPR053137">
    <property type="entry name" value="NLR-like"/>
</dbReference>
<keyword evidence="2" id="KW-1185">Reference proteome</keyword>
<dbReference type="OrthoDB" id="3038484at2759"/>
<dbReference type="AlphaFoldDB" id="A0A0C9X7G4"/>
<name>A0A0C9X7G4_9AGAR</name>
<dbReference type="STRING" id="1095629.A0A0C9X7G4"/>
<sequence>MANLAATYSNLGKYKEAEKLEIQVLDARRRILGVQHPHTILAMENLAATLRSLRKYKEAEELVIQAQNTSIMNFDKKVYSLSNFIKKTSKMMSKIAHSFHKENDPNDDLTGTSS</sequence>
<reference evidence="2" key="2">
    <citation type="submission" date="2015-01" db="EMBL/GenBank/DDBJ databases">
        <title>Evolutionary Origins and Diversification of the Mycorrhizal Mutualists.</title>
        <authorList>
            <consortium name="DOE Joint Genome Institute"/>
            <consortium name="Mycorrhizal Genomics Consortium"/>
            <person name="Kohler A."/>
            <person name="Kuo A."/>
            <person name="Nagy L.G."/>
            <person name="Floudas D."/>
            <person name="Copeland A."/>
            <person name="Barry K.W."/>
            <person name="Cichocki N."/>
            <person name="Veneault-Fourrey C."/>
            <person name="LaButti K."/>
            <person name="Lindquist E.A."/>
            <person name="Lipzen A."/>
            <person name="Lundell T."/>
            <person name="Morin E."/>
            <person name="Murat C."/>
            <person name="Riley R."/>
            <person name="Ohm R."/>
            <person name="Sun H."/>
            <person name="Tunlid A."/>
            <person name="Henrissat B."/>
            <person name="Grigoriev I.V."/>
            <person name="Hibbett D.S."/>
            <person name="Martin F."/>
        </authorList>
    </citation>
    <scope>NUCLEOTIDE SEQUENCE [LARGE SCALE GENOMIC DNA]</scope>
    <source>
        <strain evidence="2">LaAM-08-1</strain>
    </source>
</reference>
<dbReference type="Proteomes" id="UP000054477">
    <property type="component" value="Unassembled WGS sequence"/>
</dbReference>
<dbReference type="HOGENOM" id="CLU_162152_0_0_1"/>